<dbReference type="InterPro" id="IPR029052">
    <property type="entry name" value="Metallo-depent_PP-like"/>
</dbReference>
<name>A0A1Y3G9K3_9EURY</name>
<dbReference type="SUPFAM" id="SSF56300">
    <property type="entry name" value="Metallo-dependent phosphatases"/>
    <property type="match status" value="1"/>
</dbReference>
<dbReference type="GO" id="GO:0046872">
    <property type="term" value="F:metal ion binding"/>
    <property type="evidence" value="ECO:0007669"/>
    <property type="project" value="UniProtKB-KW"/>
</dbReference>
<evidence type="ECO:0000259" key="2">
    <source>
        <dbReference type="Pfam" id="PF12850"/>
    </source>
</evidence>
<dbReference type="InterPro" id="IPR011152">
    <property type="entry name" value="Pesterase_MJ0912"/>
</dbReference>
<dbReference type="Proteomes" id="UP000195137">
    <property type="component" value="Unassembled WGS sequence"/>
</dbReference>
<reference evidence="3 4" key="1">
    <citation type="submission" date="2016-12" db="EMBL/GenBank/DDBJ databases">
        <title>Discovery of methanogenic haloarchaea.</title>
        <authorList>
            <person name="Sorokin D.Y."/>
            <person name="Makarova K.S."/>
            <person name="Abbas B."/>
            <person name="Ferrer M."/>
            <person name="Golyshin P.N."/>
        </authorList>
    </citation>
    <scope>NUCLEOTIDE SEQUENCE [LARGE SCALE GENOMIC DNA]</scope>
    <source>
        <strain evidence="3">AMET1</strain>
    </source>
</reference>
<evidence type="ECO:0000313" key="4">
    <source>
        <dbReference type="Proteomes" id="UP000195137"/>
    </source>
</evidence>
<dbReference type="Pfam" id="PF12850">
    <property type="entry name" value="Metallophos_2"/>
    <property type="match status" value="1"/>
</dbReference>
<dbReference type="NCBIfam" id="TIGR00040">
    <property type="entry name" value="yfcE"/>
    <property type="match status" value="1"/>
</dbReference>
<gene>
    <name evidence="3" type="ORF">AMET1_1521</name>
</gene>
<sequence length="226" mass="25217">MSIALISDVHGNLTALEAVLGEIGDVDRVLCAGDIVGYNPFPKEVIKVFQEEGIISVVGNHDKAVVTGDTSWFNPYAAEAVEWTRNQLNQKEINYLSNLKERISIDVGGERLTITHGSPRSVEEYVCPTTIDIKLRGMVSEVESKYLVLGHTHLPMMKEFKEGIVINPGSVGQPRDGDPQASYCIFNPQEKQCTIHRVKYDIDTVANKIREIGLPEKHARRLYQGR</sequence>
<comment type="similarity">
    <text evidence="1">Belongs to the metallophosphoesterase superfamily. YfcE family.</text>
</comment>
<keyword evidence="4" id="KW-1185">Reference proteome</keyword>
<accession>A0A1Y3G9K3</accession>
<evidence type="ECO:0000313" key="3">
    <source>
        <dbReference type="EMBL" id="OUJ18079.1"/>
    </source>
</evidence>
<comment type="cofactor">
    <cofactor evidence="1">
        <name>a divalent metal cation</name>
        <dbReference type="ChEBI" id="CHEBI:60240"/>
    </cofactor>
</comment>
<dbReference type="AlphaFoldDB" id="A0A1Y3G9K3"/>
<dbReference type="EMBL" id="MRZU01000005">
    <property type="protein sequence ID" value="OUJ18079.1"/>
    <property type="molecule type" value="Genomic_DNA"/>
</dbReference>
<dbReference type="Gene3D" id="3.60.21.10">
    <property type="match status" value="1"/>
</dbReference>
<dbReference type="RefSeq" id="WP_086637884.1">
    <property type="nucleotide sequence ID" value="NZ_MRZU01000005.1"/>
</dbReference>
<dbReference type="PANTHER" id="PTHR42850:SF2">
    <property type="entry name" value="BLL5683 PROTEIN"/>
    <property type="match status" value="1"/>
</dbReference>
<dbReference type="OrthoDB" id="9937at2157"/>
<protein>
    <recommendedName>
        <fullName evidence="1">Phosphoesterase</fullName>
        <ecNumber evidence="1">3.1.4.-</ecNumber>
    </recommendedName>
</protein>
<dbReference type="PANTHER" id="PTHR42850">
    <property type="entry name" value="METALLOPHOSPHOESTERASE"/>
    <property type="match status" value="1"/>
</dbReference>
<comment type="caution">
    <text evidence="3">The sequence shown here is derived from an EMBL/GenBank/DDBJ whole genome shotgun (WGS) entry which is preliminary data.</text>
</comment>
<dbReference type="InterPro" id="IPR024654">
    <property type="entry name" value="Calcineurin-like_PHP_lpxH"/>
</dbReference>
<keyword evidence="1" id="KW-0479">Metal-binding</keyword>
<dbReference type="EC" id="3.1.4.-" evidence="1"/>
<feature type="domain" description="Calcineurin-like phosphoesterase" evidence="2">
    <location>
        <begin position="1"/>
        <end position="189"/>
    </location>
</feature>
<proteinExistence type="inferred from homology"/>
<dbReference type="GO" id="GO:0016791">
    <property type="term" value="F:phosphatase activity"/>
    <property type="evidence" value="ECO:0007669"/>
    <property type="project" value="TreeGrafter"/>
</dbReference>
<dbReference type="InterPro" id="IPR000979">
    <property type="entry name" value="Phosphodiesterase_MJ0936/Vps29"/>
</dbReference>
<evidence type="ECO:0000256" key="1">
    <source>
        <dbReference type="RuleBase" id="RU362039"/>
    </source>
</evidence>
<dbReference type="InterPro" id="IPR050126">
    <property type="entry name" value="Ap4A_hydrolase"/>
</dbReference>
<dbReference type="GO" id="GO:0005737">
    <property type="term" value="C:cytoplasm"/>
    <property type="evidence" value="ECO:0007669"/>
    <property type="project" value="TreeGrafter"/>
</dbReference>
<dbReference type="PIRSF" id="PIRSF000883">
    <property type="entry name" value="Pesterase_MJ0912"/>
    <property type="match status" value="1"/>
</dbReference>
<organism evidence="3 4">
    <name type="scientific">Methanonatronarchaeum thermophilum</name>
    <dbReference type="NCBI Taxonomy" id="1927129"/>
    <lineage>
        <taxon>Archaea</taxon>
        <taxon>Methanobacteriati</taxon>
        <taxon>Methanobacteriota</taxon>
        <taxon>Methanonatronarchaeia</taxon>
        <taxon>Methanonatronarchaeales</taxon>
        <taxon>Methanonatronarchaeaceae</taxon>
        <taxon>Methanonatronarchaeum</taxon>
    </lineage>
</organism>